<protein>
    <recommendedName>
        <fullName evidence="3">Lipoprotein</fullName>
    </recommendedName>
</protein>
<evidence type="ECO:0008006" key="3">
    <source>
        <dbReference type="Google" id="ProtNLM"/>
    </source>
</evidence>
<keyword evidence="2" id="KW-1185">Reference proteome</keyword>
<gene>
    <name evidence="1" type="ORF">BCY89_20505</name>
</gene>
<comment type="caution">
    <text evidence="1">The sequence shown here is derived from an EMBL/GenBank/DDBJ whole genome shotgun (WGS) entry which is preliminary data.</text>
</comment>
<evidence type="ECO:0000313" key="2">
    <source>
        <dbReference type="Proteomes" id="UP000286402"/>
    </source>
</evidence>
<name>A0A420FBF3_9SPHI</name>
<organism evidence="1 2">
    <name type="scientific">Sphingobacterium siyangense</name>
    <dbReference type="NCBI Taxonomy" id="459529"/>
    <lineage>
        <taxon>Bacteria</taxon>
        <taxon>Pseudomonadati</taxon>
        <taxon>Bacteroidota</taxon>
        <taxon>Sphingobacteriia</taxon>
        <taxon>Sphingobacteriales</taxon>
        <taxon>Sphingobacteriaceae</taxon>
        <taxon>Sphingobacterium</taxon>
    </lineage>
</organism>
<evidence type="ECO:0000313" key="1">
    <source>
        <dbReference type="EMBL" id="RKF30181.1"/>
    </source>
</evidence>
<reference evidence="1 2" key="1">
    <citation type="submission" date="2016-07" db="EMBL/GenBank/DDBJ databases">
        <title>Genome analysis of Sphingobacterium siyangense T12B17.</title>
        <authorList>
            <person name="Xu D."/>
            <person name="Su Y."/>
            <person name="Zheng S."/>
        </authorList>
    </citation>
    <scope>NUCLEOTIDE SEQUENCE [LARGE SCALE GENOMIC DNA]</scope>
    <source>
        <strain evidence="1 2">T12B17</strain>
    </source>
</reference>
<dbReference type="Proteomes" id="UP000286402">
    <property type="component" value="Unassembled WGS sequence"/>
</dbReference>
<proteinExistence type="predicted"/>
<dbReference type="PROSITE" id="PS51257">
    <property type="entry name" value="PROKAR_LIPOPROTEIN"/>
    <property type="match status" value="1"/>
</dbReference>
<dbReference type="RefSeq" id="WP_120336709.1">
    <property type="nucleotide sequence ID" value="NZ_JBPFRJ010000002.1"/>
</dbReference>
<dbReference type="EMBL" id="MCAQ01000030">
    <property type="protein sequence ID" value="RKF30181.1"/>
    <property type="molecule type" value="Genomic_DNA"/>
</dbReference>
<accession>A0A420FBF3</accession>
<dbReference type="AlphaFoldDB" id="A0A420FBF3"/>
<sequence>MKAIYSILLLLTFGCNDPNGCEETKQYAESSEANIILLKKIKHKFEDYVLIGVDPSTKRDTVQLLPARWFVNVEPLCDLGDTIVKRKGVPIIEVHKTKMKYDTTRFDIELTCTDYLVNGKPLDQWNEFQKSYNNKHHSQ</sequence>